<name>A0A0D0CIS3_9AGAM</name>
<evidence type="ECO:0000256" key="1">
    <source>
        <dbReference type="ARBA" id="ARBA00023172"/>
    </source>
</evidence>
<reference evidence="2 3" key="1">
    <citation type="submission" date="2014-04" db="EMBL/GenBank/DDBJ databases">
        <authorList>
            <consortium name="DOE Joint Genome Institute"/>
            <person name="Kuo A."/>
            <person name="Kohler A."/>
            <person name="Jargeat P."/>
            <person name="Nagy L.G."/>
            <person name="Floudas D."/>
            <person name="Copeland A."/>
            <person name="Barry K.W."/>
            <person name="Cichocki N."/>
            <person name="Veneault-Fourrey C."/>
            <person name="LaButti K."/>
            <person name="Lindquist E.A."/>
            <person name="Lipzen A."/>
            <person name="Lundell T."/>
            <person name="Morin E."/>
            <person name="Murat C."/>
            <person name="Sun H."/>
            <person name="Tunlid A."/>
            <person name="Henrissat B."/>
            <person name="Grigoriev I.V."/>
            <person name="Hibbett D.S."/>
            <person name="Martin F."/>
            <person name="Nordberg H.P."/>
            <person name="Cantor M.N."/>
            <person name="Hua S.X."/>
        </authorList>
    </citation>
    <scope>NUCLEOTIDE SEQUENCE [LARGE SCALE GENOMIC DNA]</scope>
    <source>
        <strain evidence="2 3">Ve08.2h10</strain>
    </source>
</reference>
<evidence type="ECO:0008006" key="4">
    <source>
        <dbReference type="Google" id="ProtNLM"/>
    </source>
</evidence>
<keyword evidence="3" id="KW-1185">Reference proteome</keyword>
<gene>
    <name evidence="2" type="ORF">PAXRUDRAFT_173869</name>
</gene>
<dbReference type="Gene3D" id="1.10.443.10">
    <property type="entry name" value="Intergrase catalytic core"/>
    <property type="match status" value="1"/>
</dbReference>
<reference evidence="3" key="2">
    <citation type="submission" date="2015-01" db="EMBL/GenBank/DDBJ databases">
        <title>Evolutionary Origins and Diversification of the Mycorrhizal Mutualists.</title>
        <authorList>
            <consortium name="DOE Joint Genome Institute"/>
            <consortium name="Mycorrhizal Genomics Consortium"/>
            <person name="Kohler A."/>
            <person name="Kuo A."/>
            <person name="Nagy L.G."/>
            <person name="Floudas D."/>
            <person name="Copeland A."/>
            <person name="Barry K.W."/>
            <person name="Cichocki N."/>
            <person name="Veneault-Fourrey C."/>
            <person name="LaButti K."/>
            <person name="Lindquist E.A."/>
            <person name="Lipzen A."/>
            <person name="Lundell T."/>
            <person name="Morin E."/>
            <person name="Murat C."/>
            <person name="Riley R."/>
            <person name="Ohm R."/>
            <person name="Sun H."/>
            <person name="Tunlid A."/>
            <person name="Henrissat B."/>
            <person name="Grigoriev I.V."/>
            <person name="Hibbett D.S."/>
            <person name="Martin F."/>
        </authorList>
    </citation>
    <scope>NUCLEOTIDE SEQUENCE [LARGE SCALE GENOMIC DNA]</scope>
    <source>
        <strain evidence="3">Ve08.2h10</strain>
    </source>
</reference>
<evidence type="ECO:0000313" key="3">
    <source>
        <dbReference type="Proteomes" id="UP000054538"/>
    </source>
</evidence>
<keyword evidence="1" id="KW-0233">DNA recombination</keyword>
<dbReference type="SUPFAM" id="SSF56349">
    <property type="entry name" value="DNA breaking-rejoining enzymes"/>
    <property type="match status" value="1"/>
</dbReference>
<sequence length="205" mass="23506">MAFWYCCRLGELTICDCNFFDSLKHVSCSVLPFSLNIVSNDSQARYTSFHIPWYKTTREQGTDISVTAQPHRTDPLMALLQHEIINNNIPTYAPLFSYKTPSEWEPLTKTSFISHCNDIWVQNSFPSMPRHAFRIGGTTELLLQGVNTDIIAVQGQWTSWAFLDYWCRVESILPLFISSSINIDHLQNVDASMTAFIRHHSVPQT</sequence>
<accession>A0A0D0CIS3</accession>
<organism evidence="2 3">
    <name type="scientific">Paxillus rubicundulus Ve08.2h10</name>
    <dbReference type="NCBI Taxonomy" id="930991"/>
    <lineage>
        <taxon>Eukaryota</taxon>
        <taxon>Fungi</taxon>
        <taxon>Dikarya</taxon>
        <taxon>Basidiomycota</taxon>
        <taxon>Agaricomycotina</taxon>
        <taxon>Agaricomycetes</taxon>
        <taxon>Agaricomycetidae</taxon>
        <taxon>Boletales</taxon>
        <taxon>Paxilineae</taxon>
        <taxon>Paxillaceae</taxon>
        <taxon>Paxillus</taxon>
    </lineage>
</organism>
<dbReference type="AlphaFoldDB" id="A0A0D0CIS3"/>
<dbReference type="OrthoDB" id="3266428at2759"/>
<dbReference type="InterPro" id="IPR011010">
    <property type="entry name" value="DNA_brk_join_enz"/>
</dbReference>
<dbReference type="GO" id="GO:0015074">
    <property type="term" value="P:DNA integration"/>
    <property type="evidence" value="ECO:0007669"/>
    <property type="project" value="InterPro"/>
</dbReference>
<dbReference type="Proteomes" id="UP000054538">
    <property type="component" value="Unassembled WGS sequence"/>
</dbReference>
<dbReference type="HOGENOM" id="CLU_003292_1_1_1"/>
<dbReference type="InParanoid" id="A0A0D0CIS3"/>
<evidence type="ECO:0000313" key="2">
    <source>
        <dbReference type="EMBL" id="KIK75083.1"/>
    </source>
</evidence>
<dbReference type="STRING" id="930991.A0A0D0CIS3"/>
<dbReference type="InterPro" id="IPR013762">
    <property type="entry name" value="Integrase-like_cat_sf"/>
</dbReference>
<dbReference type="GO" id="GO:0003677">
    <property type="term" value="F:DNA binding"/>
    <property type="evidence" value="ECO:0007669"/>
    <property type="project" value="InterPro"/>
</dbReference>
<proteinExistence type="predicted"/>
<protein>
    <recommendedName>
        <fullName evidence="4">DNA breaking-rejoining enzyme</fullName>
    </recommendedName>
</protein>
<dbReference type="GO" id="GO:0006310">
    <property type="term" value="P:DNA recombination"/>
    <property type="evidence" value="ECO:0007669"/>
    <property type="project" value="UniProtKB-KW"/>
</dbReference>
<dbReference type="EMBL" id="KN828362">
    <property type="protein sequence ID" value="KIK75083.1"/>
    <property type="molecule type" value="Genomic_DNA"/>
</dbReference>